<name>A0ABU1V6Y8_9BURK</name>
<evidence type="ECO:0000313" key="3">
    <source>
        <dbReference type="Proteomes" id="UP001265550"/>
    </source>
</evidence>
<comment type="caution">
    <text evidence="2">The sequence shown here is derived from an EMBL/GenBank/DDBJ whole genome shotgun (WGS) entry which is preliminary data.</text>
</comment>
<keyword evidence="3" id="KW-1185">Reference proteome</keyword>
<dbReference type="EMBL" id="JAVDWE010000002">
    <property type="protein sequence ID" value="MDR7093222.1"/>
    <property type="molecule type" value="Genomic_DNA"/>
</dbReference>
<protein>
    <submittedName>
        <fullName evidence="2">Pimeloyl-ACP methyl ester carboxylesterase</fullName>
    </submittedName>
</protein>
<proteinExistence type="predicted"/>
<evidence type="ECO:0000313" key="2">
    <source>
        <dbReference type="EMBL" id="MDR7093222.1"/>
    </source>
</evidence>
<dbReference type="RefSeq" id="WP_204732896.1">
    <property type="nucleotide sequence ID" value="NZ_JAVDWE010000002.1"/>
</dbReference>
<sequence length="260" mass="28161">MEHTEQFTTTNGVRQRMFKGGAGDAALFMHGGAGLSVWTPFFDAMAQHVELSVPEHPGFGQSDDPASLASISDLAYHYLDWFEAHMPPRFHLIANSIGGWMAAEAAIRDSSRLVSLTLIGPAGILPPGAPYEDSFAWDAETSVRKLFHNQAIADRALSATPTEAQKAINAKNKATVAKLGQATRLHNPDLPKWLHRIKCPTLVVWGENDALMPASFARSWVDALPRAEVSLIAHAGHLPHAEEAGATAAVVREFISRSRA</sequence>
<dbReference type="Gene3D" id="3.40.50.1820">
    <property type="entry name" value="alpha/beta hydrolase"/>
    <property type="match status" value="1"/>
</dbReference>
<reference evidence="2 3" key="1">
    <citation type="submission" date="2023-07" db="EMBL/GenBank/DDBJ databases">
        <title>Sorghum-associated microbial communities from plants grown in Nebraska, USA.</title>
        <authorList>
            <person name="Schachtman D."/>
        </authorList>
    </citation>
    <scope>NUCLEOTIDE SEQUENCE [LARGE SCALE GENOMIC DNA]</scope>
    <source>
        <strain evidence="2 3">BE240</strain>
    </source>
</reference>
<dbReference type="Pfam" id="PF00561">
    <property type="entry name" value="Abhydrolase_1"/>
    <property type="match status" value="1"/>
</dbReference>
<gene>
    <name evidence="2" type="ORF">J2X09_000954</name>
</gene>
<feature type="domain" description="AB hydrolase-1" evidence="1">
    <location>
        <begin position="27"/>
        <end position="243"/>
    </location>
</feature>
<dbReference type="Proteomes" id="UP001265550">
    <property type="component" value="Unassembled WGS sequence"/>
</dbReference>
<dbReference type="PANTHER" id="PTHR43689:SF8">
    <property type="entry name" value="ALPHA_BETA-HYDROLASES SUPERFAMILY PROTEIN"/>
    <property type="match status" value="1"/>
</dbReference>
<accession>A0ABU1V6Y8</accession>
<dbReference type="PRINTS" id="PR00111">
    <property type="entry name" value="ABHYDROLASE"/>
</dbReference>
<dbReference type="InterPro" id="IPR000073">
    <property type="entry name" value="AB_hydrolase_1"/>
</dbReference>
<dbReference type="SUPFAM" id="SSF53474">
    <property type="entry name" value="alpha/beta-Hydrolases"/>
    <property type="match status" value="1"/>
</dbReference>
<dbReference type="PANTHER" id="PTHR43689">
    <property type="entry name" value="HYDROLASE"/>
    <property type="match status" value="1"/>
</dbReference>
<organism evidence="2 3">
    <name type="scientific">Hydrogenophaga laconesensis</name>
    <dbReference type="NCBI Taxonomy" id="1805971"/>
    <lineage>
        <taxon>Bacteria</taxon>
        <taxon>Pseudomonadati</taxon>
        <taxon>Pseudomonadota</taxon>
        <taxon>Betaproteobacteria</taxon>
        <taxon>Burkholderiales</taxon>
        <taxon>Comamonadaceae</taxon>
        <taxon>Hydrogenophaga</taxon>
    </lineage>
</organism>
<evidence type="ECO:0000259" key="1">
    <source>
        <dbReference type="Pfam" id="PF00561"/>
    </source>
</evidence>
<dbReference type="InterPro" id="IPR029058">
    <property type="entry name" value="AB_hydrolase_fold"/>
</dbReference>